<dbReference type="PROSITE" id="PS51257">
    <property type="entry name" value="PROKAR_LIPOPROTEIN"/>
    <property type="match status" value="1"/>
</dbReference>
<keyword evidence="1" id="KW-1003">Cell membrane</keyword>
<evidence type="ECO:0000256" key="5">
    <source>
        <dbReference type="ARBA" id="ARBA00023288"/>
    </source>
</evidence>
<dbReference type="PANTHER" id="PTHR41164:SF1">
    <property type="entry name" value="CURLI PRODUCTION ASSEMBLY_TRANSPORT COMPONENT CSGG"/>
    <property type="match status" value="1"/>
</dbReference>
<evidence type="ECO:0000313" key="6">
    <source>
        <dbReference type="EMBL" id="CAB4143799.1"/>
    </source>
</evidence>
<proteinExistence type="predicted"/>
<protein>
    <submittedName>
        <fullName evidence="6">Curli production assembly/transport protein CsgG</fullName>
    </submittedName>
</protein>
<dbReference type="EMBL" id="LR796423">
    <property type="protein sequence ID" value="CAB4143799.1"/>
    <property type="molecule type" value="Genomic_DNA"/>
</dbReference>
<keyword evidence="5" id="KW-0449">Lipoprotein</keyword>
<dbReference type="PANTHER" id="PTHR41164">
    <property type="entry name" value="CURLI PRODUCTION ASSEMBLY/TRANSPORT COMPONENT CSGG"/>
    <property type="match status" value="1"/>
</dbReference>
<gene>
    <name evidence="6" type="ORF">UFOVP447_250</name>
</gene>
<organism evidence="6">
    <name type="scientific">uncultured Caudovirales phage</name>
    <dbReference type="NCBI Taxonomy" id="2100421"/>
    <lineage>
        <taxon>Viruses</taxon>
        <taxon>Duplodnaviria</taxon>
        <taxon>Heunggongvirae</taxon>
        <taxon>Uroviricota</taxon>
        <taxon>Caudoviricetes</taxon>
        <taxon>Peduoviridae</taxon>
        <taxon>Maltschvirus</taxon>
        <taxon>Maltschvirus maltsch</taxon>
    </lineage>
</organism>
<evidence type="ECO:0000256" key="3">
    <source>
        <dbReference type="ARBA" id="ARBA00023136"/>
    </source>
</evidence>
<evidence type="ECO:0000256" key="4">
    <source>
        <dbReference type="ARBA" id="ARBA00023139"/>
    </source>
</evidence>
<evidence type="ECO:0000256" key="2">
    <source>
        <dbReference type="ARBA" id="ARBA00022729"/>
    </source>
</evidence>
<accession>A0A6J5MJM7</accession>
<dbReference type="InterPro" id="IPR005534">
    <property type="entry name" value="Curli_assmbl/transp-comp_CsgG"/>
</dbReference>
<dbReference type="Gene3D" id="3.40.50.10610">
    <property type="entry name" value="ABC-type transport auxiliary lipoprotein component"/>
    <property type="match status" value="2"/>
</dbReference>
<sequence>MKKLLVLTLPLLLGACATWNTPLPTDLGDRPVVDTVRFTELKELPPPLQKPVVAVYDFPDLTGQRKDSAGMSSLSTAVTQGATPLLIDALKNAGNGTWFTVVERNRVDDLAKERQIVRQTREEYLGDGANKLRPMLFAGIILQGGIVGYDTNIVTGGAGARYLGIGADTQYRKDQVTVSLRAVSTDTGEVIMNVQVSKTILSVGTSLSLFKFVDVGTKLVEGEAGMTENEANTMAVKIAIEAAVVELIKQGLERGYWSYL</sequence>
<keyword evidence="4" id="KW-0564">Palmitate</keyword>
<reference evidence="6" key="1">
    <citation type="submission" date="2020-04" db="EMBL/GenBank/DDBJ databases">
        <authorList>
            <person name="Chiriac C."/>
            <person name="Salcher M."/>
            <person name="Ghai R."/>
            <person name="Kavagutti S V."/>
        </authorList>
    </citation>
    <scope>NUCLEOTIDE SEQUENCE</scope>
</reference>
<keyword evidence="2" id="KW-0732">Signal</keyword>
<keyword evidence="3" id="KW-0472">Membrane</keyword>
<dbReference type="Pfam" id="PF03783">
    <property type="entry name" value="CsgG"/>
    <property type="match status" value="1"/>
</dbReference>
<name>A0A6J5MJM7_9CAUD</name>
<evidence type="ECO:0000256" key="1">
    <source>
        <dbReference type="ARBA" id="ARBA00022475"/>
    </source>
</evidence>